<dbReference type="Gene3D" id="1.25.40.10">
    <property type="entry name" value="Tetratricopeptide repeat domain"/>
    <property type="match status" value="1"/>
</dbReference>
<sequence length="378" mass="41357">MADLKLLILGRVRLETNDGECVGRLGAKAKGLLAYLAAQPHGRADREVLANLLWDACPQTEARHSLRQALLTLRTRLGDYSDRVLTSDRESLQLRLDLVDVDMRRFEVAVLSADDEALVQVCRLWRGPFCEGLDVGADLFEDWLLRERARLDELAVAGFRRAAKQQLSAGCFAAAVDAAQRCVALNPFDDSAHAYLIDLYGQRGWIGSARNAYRRCVDLFRRELGEGPDEAVQAAMARALERRDHQADRRPTFECPKVAAPALSLPGARLRKPASVLNASVMALSAFTVLSVMISIGAFVRDEVRGPATSTSDQTGASIAWVGRGIAETYPRAQSAVLSSRPAEISAVGDARQITTREAISRALQLDSDYAYLYPAGC</sequence>
<evidence type="ECO:0000313" key="2">
    <source>
        <dbReference type="EMBL" id="TQV78454.1"/>
    </source>
</evidence>
<evidence type="ECO:0000259" key="1">
    <source>
        <dbReference type="SMART" id="SM01043"/>
    </source>
</evidence>
<gene>
    <name evidence="2" type="ORF">FKG95_17990</name>
</gene>
<dbReference type="SMART" id="SM01043">
    <property type="entry name" value="BTAD"/>
    <property type="match status" value="1"/>
</dbReference>
<dbReference type="SUPFAM" id="SSF46894">
    <property type="entry name" value="C-terminal effector domain of the bipartite response regulators"/>
    <property type="match status" value="1"/>
</dbReference>
<dbReference type="InterPro" id="IPR005158">
    <property type="entry name" value="BTAD"/>
</dbReference>
<evidence type="ECO:0000313" key="3">
    <source>
        <dbReference type="Proteomes" id="UP000315252"/>
    </source>
</evidence>
<dbReference type="SUPFAM" id="SSF48452">
    <property type="entry name" value="TPR-like"/>
    <property type="match status" value="1"/>
</dbReference>
<dbReference type="Gene3D" id="1.10.10.10">
    <property type="entry name" value="Winged helix-like DNA-binding domain superfamily/Winged helix DNA-binding domain"/>
    <property type="match status" value="1"/>
</dbReference>
<dbReference type="RefSeq" id="WP_142897787.1">
    <property type="nucleotide sequence ID" value="NZ_ML660057.1"/>
</dbReference>
<comment type="caution">
    <text evidence="2">The sequence shown here is derived from an EMBL/GenBank/DDBJ whole genome shotgun (WGS) entry which is preliminary data.</text>
</comment>
<feature type="domain" description="Bacterial transcriptional activator" evidence="1">
    <location>
        <begin position="101"/>
        <end position="240"/>
    </location>
</feature>
<dbReference type="GO" id="GO:0003677">
    <property type="term" value="F:DNA binding"/>
    <property type="evidence" value="ECO:0007669"/>
    <property type="project" value="InterPro"/>
</dbReference>
<dbReference type="GO" id="GO:0006355">
    <property type="term" value="P:regulation of DNA-templated transcription"/>
    <property type="evidence" value="ECO:0007669"/>
    <property type="project" value="InterPro"/>
</dbReference>
<dbReference type="OrthoDB" id="649979at2"/>
<dbReference type="InterPro" id="IPR011990">
    <property type="entry name" value="TPR-like_helical_dom_sf"/>
</dbReference>
<dbReference type="AlphaFoldDB" id="A0A545TML8"/>
<dbReference type="InterPro" id="IPR036388">
    <property type="entry name" value="WH-like_DNA-bd_sf"/>
</dbReference>
<dbReference type="Proteomes" id="UP000315252">
    <property type="component" value="Unassembled WGS sequence"/>
</dbReference>
<dbReference type="PANTHER" id="PTHR35807">
    <property type="entry name" value="TRANSCRIPTIONAL REGULATOR REDD-RELATED"/>
    <property type="match status" value="1"/>
</dbReference>
<dbReference type="EMBL" id="VHSH01000006">
    <property type="protein sequence ID" value="TQV78454.1"/>
    <property type="molecule type" value="Genomic_DNA"/>
</dbReference>
<reference evidence="2 3" key="1">
    <citation type="submission" date="2019-06" db="EMBL/GenBank/DDBJ databases">
        <title>Whole genome sequence for Rhodospirillaceae sp. R148.</title>
        <authorList>
            <person name="Wang G."/>
        </authorList>
    </citation>
    <scope>NUCLEOTIDE SEQUENCE [LARGE SCALE GENOMIC DNA]</scope>
    <source>
        <strain evidence="2 3">R148</strain>
    </source>
</reference>
<organism evidence="2 3">
    <name type="scientific">Denitrobaculum tricleocarpae</name>
    <dbReference type="NCBI Taxonomy" id="2591009"/>
    <lineage>
        <taxon>Bacteria</taxon>
        <taxon>Pseudomonadati</taxon>
        <taxon>Pseudomonadota</taxon>
        <taxon>Alphaproteobacteria</taxon>
        <taxon>Rhodospirillales</taxon>
        <taxon>Rhodospirillaceae</taxon>
        <taxon>Denitrobaculum</taxon>
    </lineage>
</organism>
<protein>
    <recommendedName>
        <fullName evidence="1">Bacterial transcriptional activator domain-containing protein</fullName>
    </recommendedName>
</protein>
<dbReference type="InterPro" id="IPR051677">
    <property type="entry name" value="AfsR-DnrI-RedD_regulator"/>
</dbReference>
<name>A0A545TML8_9PROT</name>
<dbReference type="InterPro" id="IPR016032">
    <property type="entry name" value="Sig_transdc_resp-reg_C-effctor"/>
</dbReference>
<proteinExistence type="predicted"/>
<accession>A0A545TML8</accession>
<dbReference type="Pfam" id="PF03704">
    <property type="entry name" value="BTAD"/>
    <property type="match status" value="1"/>
</dbReference>
<keyword evidence="3" id="KW-1185">Reference proteome</keyword>